<dbReference type="Proteomes" id="UP000034034">
    <property type="component" value="Chromosome"/>
</dbReference>
<feature type="chain" id="PRO_5039134847" evidence="2">
    <location>
        <begin position="26"/>
        <end position="242"/>
    </location>
</feature>
<dbReference type="PROSITE" id="PS51257">
    <property type="entry name" value="PROKAR_LIPOPROTEIN"/>
    <property type="match status" value="1"/>
</dbReference>
<proteinExistence type="predicted"/>
<dbReference type="PANTHER" id="PTHR24094:SF15">
    <property type="entry name" value="AMP-DEPENDENT SYNTHETASE_LIGASE DOMAIN-CONTAINING PROTEIN-RELATED"/>
    <property type="match status" value="1"/>
</dbReference>
<feature type="domain" description="GmrSD restriction endonucleases C-terminal" evidence="3">
    <location>
        <begin position="136"/>
        <end position="235"/>
    </location>
</feature>
<dbReference type="PATRIC" id="fig|408015.6.peg.3354"/>
<evidence type="ECO:0000256" key="2">
    <source>
        <dbReference type="SAM" id="SignalP"/>
    </source>
</evidence>
<evidence type="ECO:0000313" key="4">
    <source>
        <dbReference type="EMBL" id="AKG44697.1"/>
    </source>
</evidence>
<organism evidence="4 5">
    <name type="scientific">Streptomyces xiamenensis</name>
    <dbReference type="NCBI Taxonomy" id="408015"/>
    <lineage>
        <taxon>Bacteria</taxon>
        <taxon>Bacillati</taxon>
        <taxon>Actinomycetota</taxon>
        <taxon>Actinomycetes</taxon>
        <taxon>Kitasatosporales</taxon>
        <taxon>Streptomycetaceae</taxon>
        <taxon>Streptomyces</taxon>
    </lineage>
</organism>
<evidence type="ECO:0000259" key="3">
    <source>
        <dbReference type="Pfam" id="PF07510"/>
    </source>
</evidence>
<reference evidence="4" key="1">
    <citation type="submission" date="2019-08" db="EMBL/GenBank/DDBJ databases">
        <title>Complete genome sequence of a mangrove-derived Streptomyces xiamenensis.</title>
        <authorList>
            <person name="Xu J."/>
        </authorList>
    </citation>
    <scope>NUCLEOTIDE SEQUENCE</scope>
    <source>
        <strain evidence="4">318</strain>
    </source>
</reference>
<dbReference type="PANTHER" id="PTHR24094">
    <property type="entry name" value="SECRETED PROTEIN"/>
    <property type="match status" value="1"/>
</dbReference>
<keyword evidence="2" id="KW-0732">Signal</keyword>
<dbReference type="Pfam" id="PF07510">
    <property type="entry name" value="GmrSD_C"/>
    <property type="match status" value="1"/>
</dbReference>
<sequence>MRGRSRKHTVAVAVAVALSGTLALGGCTAEDFTDAADGDPAPSAPPADGAPPATDFIVTALPGLPTPEDARTQLGELTVAEQRPMTGYDRDKFPHWASQDGCTARQQTLLRDGEDVVTDDKCQPTSGSWYSAYDGETLNEAKDVDIDHMVPLANAWRSGADSWDNDRRAAFANDLTHPQLLGVSASSNRSKGDQGPEDWQPPLEEFWCEYGLAWTRVKHEYDLTVTQDEHDELSAMLNTCPA</sequence>
<evidence type="ECO:0000256" key="1">
    <source>
        <dbReference type="SAM" id="MobiDB-lite"/>
    </source>
</evidence>
<feature type="signal peptide" evidence="2">
    <location>
        <begin position="1"/>
        <end position="25"/>
    </location>
</feature>
<feature type="region of interest" description="Disordered" evidence="1">
    <location>
        <begin position="31"/>
        <end position="54"/>
    </location>
</feature>
<dbReference type="STRING" id="408015.SXIM_33130"/>
<evidence type="ECO:0000313" key="5">
    <source>
        <dbReference type="Proteomes" id="UP000034034"/>
    </source>
</evidence>
<dbReference type="AlphaFoldDB" id="A0A0F7FX88"/>
<dbReference type="RefSeq" id="WP_046724526.1">
    <property type="nucleotide sequence ID" value="NZ_CP009922.3"/>
</dbReference>
<accession>A0A0F7FX88</accession>
<name>A0A0F7FX88_9ACTN</name>
<protein>
    <submittedName>
        <fullName evidence="4">Secreted protein</fullName>
    </submittedName>
</protein>
<dbReference type="HOGENOM" id="CLU_043034_3_1_11"/>
<dbReference type="EMBL" id="CP009922">
    <property type="protein sequence ID" value="AKG44697.1"/>
    <property type="molecule type" value="Genomic_DNA"/>
</dbReference>
<keyword evidence="5" id="KW-1185">Reference proteome</keyword>
<gene>
    <name evidence="4" type="ORF">SXIM_33130</name>
</gene>
<dbReference type="InterPro" id="IPR011089">
    <property type="entry name" value="GmrSD_C"/>
</dbReference>
<dbReference type="KEGG" id="sxi:SXIM_33130"/>